<feature type="transmembrane region" description="Helical" evidence="2">
    <location>
        <begin position="107"/>
        <end position="127"/>
    </location>
</feature>
<feature type="transmembrane region" description="Helical" evidence="2">
    <location>
        <begin position="148"/>
        <end position="167"/>
    </location>
</feature>
<dbReference type="AlphaFoldDB" id="A0A212RU67"/>
<sequence length="199" mass="19785">MTAAFGRRNRPAATSSAASAPEPGLVLTQQQRAYLFGASAPQAETDARPAVALAGAADARPLRRAGLIACAAMTAVAAALETIGVAHQELDLLQAAVGPLGPSFAAIGRYAGPLALAWALVGNFANFSANLWLTRKLAAALEIAAPPAFAMLGAAVGLGLAGLSAMLGLEASAIGLPMEAATGAAVAGLYRLLSGEARL</sequence>
<dbReference type="OrthoDB" id="8457096at2"/>
<feature type="transmembrane region" description="Helical" evidence="2">
    <location>
        <begin position="173"/>
        <end position="193"/>
    </location>
</feature>
<evidence type="ECO:0000313" key="3">
    <source>
        <dbReference type="EMBL" id="SNB76101.1"/>
    </source>
</evidence>
<keyword evidence="2" id="KW-0472">Membrane</keyword>
<feature type="region of interest" description="Disordered" evidence="1">
    <location>
        <begin position="1"/>
        <end position="22"/>
    </location>
</feature>
<feature type="transmembrane region" description="Helical" evidence="2">
    <location>
        <begin position="65"/>
        <end position="87"/>
    </location>
</feature>
<reference evidence="4" key="1">
    <citation type="submission" date="2017-06" db="EMBL/GenBank/DDBJ databases">
        <authorList>
            <person name="Varghese N."/>
            <person name="Submissions S."/>
        </authorList>
    </citation>
    <scope>NUCLEOTIDE SEQUENCE [LARGE SCALE GENOMIC DNA]</scope>
    <source>
        <strain evidence="4">DSM 137</strain>
    </source>
</reference>
<evidence type="ECO:0000256" key="1">
    <source>
        <dbReference type="SAM" id="MobiDB-lite"/>
    </source>
</evidence>
<accession>A0A212RU67</accession>
<dbReference type="EMBL" id="FYDG01000007">
    <property type="protein sequence ID" value="SNB76101.1"/>
    <property type="molecule type" value="Genomic_DNA"/>
</dbReference>
<evidence type="ECO:0000313" key="4">
    <source>
        <dbReference type="Proteomes" id="UP000198418"/>
    </source>
</evidence>
<protein>
    <submittedName>
        <fullName evidence="3">Uncharacterized protein</fullName>
    </submittedName>
</protein>
<proteinExistence type="predicted"/>
<name>A0A212RU67_RHOAC</name>
<evidence type="ECO:0000256" key="2">
    <source>
        <dbReference type="SAM" id="Phobius"/>
    </source>
</evidence>
<organism evidence="3 4">
    <name type="scientific">Rhodoblastus acidophilus</name>
    <name type="common">Rhodopseudomonas acidophila</name>
    <dbReference type="NCBI Taxonomy" id="1074"/>
    <lineage>
        <taxon>Bacteria</taxon>
        <taxon>Pseudomonadati</taxon>
        <taxon>Pseudomonadota</taxon>
        <taxon>Alphaproteobacteria</taxon>
        <taxon>Hyphomicrobiales</taxon>
        <taxon>Rhodoblastaceae</taxon>
        <taxon>Rhodoblastus</taxon>
    </lineage>
</organism>
<keyword evidence="2" id="KW-0812">Transmembrane</keyword>
<keyword evidence="4" id="KW-1185">Reference proteome</keyword>
<dbReference type="Proteomes" id="UP000198418">
    <property type="component" value="Unassembled WGS sequence"/>
</dbReference>
<dbReference type="RefSeq" id="WP_088521333.1">
    <property type="nucleotide sequence ID" value="NZ_FYDG01000007.1"/>
</dbReference>
<gene>
    <name evidence="3" type="ORF">SAMN06265338_107101</name>
</gene>
<keyword evidence="2" id="KW-1133">Transmembrane helix</keyword>